<evidence type="ECO:0000313" key="13">
    <source>
        <dbReference type="EMBL" id="KAJ8473961.1"/>
    </source>
</evidence>
<keyword evidence="11 12" id="KW-0472">Membrane</keyword>
<comment type="similarity">
    <text evidence="3 12">Belongs to the PIGV family.</text>
</comment>
<dbReference type="AlphaFoldDB" id="A0AAD7TQ02"/>
<evidence type="ECO:0000256" key="2">
    <source>
        <dbReference type="ARBA" id="ARBA00004687"/>
    </source>
</evidence>
<dbReference type="EMBL" id="JAPEVG010000204">
    <property type="protein sequence ID" value="KAJ8473961.1"/>
    <property type="molecule type" value="Genomic_DNA"/>
</dbReference>
<evidence type="ECO:0000256" key="9">
    <source>
        <dbReference type="ARBA" id="ARBA00022824"/>
    </source>
</evidence>
<reference evidence="13" key="1">
    <citation type="submission" date="2022-11" db="EMBL/GenBank/DDBJ databases">
        <title>Genome Sequence of Cubamyces cubensis.</title>
        <authorList>
            <person name="Buettner E."/>
        </authorList>
    </citation>
    <scope>NUCLEOTIDE SEQUENCE</scope>
    <source>
        <strain evidence="13">MPL-01</strain>
    </source>
</reference>
<dbReference type="PANTHER" id="PTHR12468:SF2">
    <property type="entry name" value="GPI MANNOSYLTRANSFERASE 2"/>
    <property type="match status" value="1"/>
</dbReference>
<comment type="subcellular location">
    <subcellularLocation>
        <location evidence="1 12">Endoplasmic reticulum membrane</location>
        <topology evidence="1 12">Multi-pass membrane protein</topology>
    </subcellularLocation>
</comment>
<comment type="pathway">
    <text evidence="2 12">Glycolipid biosynthesis; glycosylphosphatidylinositol-anchor biosynthesis.</text>
</comment>
<dbReference type="Pfam" id="PF04188">
    <property type="entry name" value="Mannosyl_trans2"/>
    <property type="match status" value="2"/>
</dbReference>
<sequence>MSTGSSQTSSAAPSASHGHIRLLVILSCCATLLTIFLTTLSSQLPLFDSSPHILLPPTPNFSIRRALASASLRWDVFYFAPIAKDGYVYEQQWAFFPGVPCVMQTWAVFMNAVQHLGHGQRENASLEWEDILLGGLTSSLLSLPSVLVLYDLTLTHFGSPSIAFLASLMSLLPSSPATLRMAGYSEPFFTFLSYTGMRFCAHRRWFLAACCFAAATTFRSNGIHVGRALYALALSSFAVSFFVYYQYQAYRLFCEGTATPAPWCSAFPPSIYTYVQGKYWNVGFLRYWTLQQLPNFLLGAPPLLLLLTFATHYVRLALVPRLVAFVRGRAPTRRSPDDHTTRLPFLSPTIAPHVIHALVLCFVLIFASHTQIVLRFAAAMPLTYWAAAWLVVERPGWARWWIGWSVLWGAISCVLWGVFLPPA</sequence>
<evidence type="ECO:0000256" key="12">
    <source>
        <dbReference type="RuleBase" id="RU363112"/>
    </source>
</evidence>
<keyword evidence="5 12" id="KW-0337">GPI-anchor biosynthesis</keyword>
<feature type="transmembrane region" description="Helical" evidence="12">
    <location>
        <begin position="228"/>
        <end position="247"/>
    </location>
</feature>
<comment type="caution">
    <text evidence="13">The sequence shown here is derived from an EMBL/GenBank/DDBJ whole genome shotgun (WGS) entry which is preliminary data.</text>
</comment>
<dbReference type="Proteomes" id="UP001215151">
    <property type="component" value="Unassembled WGS sequence"/>
</dbReference>
<keyword evidence="10 12" id="KW-1133">Transmembrane helix</keyword>
<evidence type="ECO:0000256" key="7">
    <source>
        <dbReference type="ARBA" id="ARBA00022679"/>
    </source>
</evidence>
<feature type="transmembrane region" description="Helical" evidence="12">
    <location>
        <begin position="303"/>
        <end position="324"/>
    </location>
</feature>
<feature type="transmembrane region" description="Helical" evidence="12">
    <location>
        <begin position="345"/>
        <end position="366"/>
    </location>
</feature>
<keyword evidence="6 12" id="KW-0328">Glycosyltransferase</keyword>
<dbReference type="EC" id="2.4.1.-" evidence="12"/>
<evidence type="ECO:0000256" key="11">
    <source>
        <dbReference type="ARBA" id="ARBA00023136"/>
    </source>
</evidence>
<evidence type="ECO:0000256" key="1">
    <source>
        <dbReference type="ARBA" id="ARBA00004477"/>
    </source>
</evidence>
<evidence type="ECO:0000256" key="6">
    <source>
        <dbReference type="ARBA" id="ARBA00022676"/>
    </source>
</evidence>
<dbReference type="PANTHER" id="PTHR12468">
    <property type="entry name" value="GPI MANNOSYLTRANSFERASE 2"/>
    <property type="match status" value="1"/>
</dbReference>
<feature type="transmembrane region" description="Helical" evidence="12">
    <location>
        <begin position="20"/>
        <end position="40"/>
    </location>
</feature>
<dbReference type="GO" id="GO:0031501">
    <property type="term" value="C:mannosyltransferase complex"/>
    <property type="evidence" value="ECO:0007669"/>
    <property type="project" value="TreeGrafter"/>
</dbReference>
<feature type="transmembrane region" description="Helical" evidence="12">
    <location>
        <begin position="399"/>
        <end position="419"/>
    </location>
</feature>
<evidence type="ECO:0000256" key="8">
    <source>
        <dbReference type="ARBA" id="ARBA00022692"/>
    </source>
</evidence>
<dbReference type="InterPro" id="IPR007315">
    <property type="entry name" value="PIG-V/Gpi18"/>
</dbReference>
<keyword evidence="9 12" id="KW-0256">Endoplasmic reticulum</keyword>
<keyword evidence="7 12" id="KW-0808">Transferase</keyword>
<gene>
    <name evidence="13" type="ORF">ONZ51_g7535</name>
</gene>
<dbReference type="GO" id="GO:0006506">
    <property type="term" value="P:GPI anchor biosynthetic process"/>
    <property type="evidence" value="ECO:0007669"/>
    <property type="project" value="UniProtKB-KW"/>
</dbReference>
<feature type="transmembrane region" description="Helical" evidence="12">
    <location>
        <begin position="372"/>
        <end position="392"/>
    </location>
</feature>
<keyword evidence="8 12" id="KW-0812">Transmembrane</keyword>
<proteinExistence type="inferred from homology"/>
<feature type="transmembrane region" description="Helical" evidence="12">
    <location>
        <begin position="131"/>
        <end position="150"/>
    </location>
</feature>
<organism evidence="13 14">
    <name type="scientific">Trametes cubensis</name>
    <dbReference type="NCBI Taxonomy" id="1111947"/>
    <lineage>
        <taxon>Eukaryota</taxon>
        <taxon>Fungi</taxon>
        <taxon>Dikarya</taxon>
        <taxon>Basidiomycota</taxon>
        <taxon>Agaricomycotina</taxon>
        <taxon>Agaricomycetes</taxon>
        <taxon>Polyporales</taxon>
        <taxon>Polyporaceae</taxon>
        <taxon>Trametes</taxon>
    </lineage>
</organism>
<comment type="function">
    <text evidence="12">Mannosyltransferase involved in glycosylphosphatidylinositol-anchor biosynthesis.</text>
</comment>
<evidence type="ECO:0000256" key="4">
    <source>
        <dbReference type="ARBA" id="ARBA00013795"/>
    </source>
</evidence>
<protein>
    <recommendedName>
        <fullName evidence="4 12">GPI mannosyltransferase 2</fullName>
        <ecNumber evidence="12">2.4.1.-</ecNumber>
    </recommendedName>
</protein>
<feature type="transmembrane region" description="Helical" evidence="12">
    <location>
        <begin position="162"/>
        <end position="184"/>
    </location>
</feature>
<dbReference type="GO" id="GO:0004376">
    <property type="term" value="F:GPI mannosyltransferase activity"/>
    <property type="evidence" value="ECO:0007669"/>
    <property type="project" value="InterPro"/>
</dbReference>
<evidence type="ECO:0000313" key="14">
    <source>
        <dbReference type="Proteomes" id="UP001215151"/>
    </source>
</evidence>
<name>A0AAD7TQ02_9APHY</name>
<dbReference type="GO" id="GO:0000009">
    <property type="term" value="F:alpha-1,6-mannosyltransferase activity"/>
    <property type="evidence" value="ECO:0007669"/>
    <property type="project" value="InterPro"/>
</dbReference>
<accession>A0AAD7TQ02</accession>
<dbReference type="GO" id="GO:0005789">
    <property type="term" value="C:endoplasmic reticulum membrane"/>
    <property type="evidence" value="ECO:0007669"/>
    <property type="project" value="UniProtKB-SubCell"/>
</dbReference>
<evidence type="ECO:0000256" key="10">
    <source>
        <dbReference type="ARBA" id="ARBA00022989"/>
    </source>
</evidence>
<evidence type="ECO:0000256" key="3">
    <source>
        <dbReference type="ARBA" id="ARBA00008698"/>
    </source>
</evidence>
<keyword evidence="14" id="KW-1185">Reference proteome</keyword>
<evidence type="ECO:0000256" key="5">
    <source>
        <dbReference type="ARBA" id="ARBA00022502"/>
    </source>
</evidence>